<dbReference type="Gene3D" id="2.60.40.10">
    <property type="entry name" value="Immunoglobulins"/>
    <property type="match status" value="1"/>
</dbReference>
<evidence type="ECO:0000256" key="2">
    <source>
        <dbReference type="SAM" id="Phobius"/>
    </source>
</evidence>
<evidence type="ECO:0000256" key="1">
    <source>
        <dbReference type="SAM" id="MobiDB-lite"/>
    </source>
</evidence>
<evidence type="ECO:0000313" key="4">
    <source>
        <dbReference type="EMBL" id="CAK0787942.1"/>
    </source>
</evidence>
<sequence length="419" mass="43032">MISAMRTPPPSWGADSRHYMPTASAGNSAIPAWLACQTTPACARARRSLVVRGQGAAAAADSFVRAAYGETLKVVGSSGSMGAWDAAAAPEMCWADGHIWALDLDLPEHAGFEYKIVHMHCNGMSWESCQNRLFQAGPGLPEQAALDISCAFNYPELTIVQLAALDTLPSLEGKDPWDPAARGLPADLTEELSKLEPSAVAAAKSWAEVQQDAPIFQTEAAVAVERAVVQDAAVMMGPAGEHAAAVQAEEVSKGEGFAAAAGAVALALGAGVVILALAIDLTDVAVASAVLAAGATFLPAKDAEDARHTVSDVFSGSLNATEAIARGFGLKSHVEQRAEREAARKAASEAANAATKPEVEEGTAGTAVPSKGALDTNSAATGRPSAGVLPSMMAMSTGSAEKSLADSMADTQKKPWVPF</sequence>
<keyword evidence="5" id="KW-1185">Reference proteome</keyword>
<dbReference type="EMBL" id="CAUYUE010000018">
    <property type="protein sequence ID" value="CAK0787942.1"/>
    <property type="molecule type" value="Genomic_DNA"/>
</dbReference>
<reference evidence="4 5" key="1">
    <citation type="submission" date="2023-10" db="EMBL/GenBank/DDBJ databases">
        <authorList>
            <person name="Maclean D."/>
            <person name="Macfadyen A."/>
        </authorList>
    </citation>
    <scope>NUCLEOTIDE SEQUENCE [LARGE SCALE GENOMIC DNA]</scope>
</reference>
<name>A0AAV1IMK8_9CHLO</name>
<accession>A0AAV1IMK8</accession>
<dbReference type="InterPro" id="IPR013783">
    <property type="entry name" value="Ig-like_fold"/>
</dbReference>
<keyword evidence="2" id="KW-0812">Transmembrane</keyword>
<evidence type="ECO:0000313" key="5">
    <source>
        <dbReference type="Proteomes" id="UP001314263"/>
    </source>
</evidence>
<dbReference type="InterPro" id="IPR002044">
    <property type="entry name" value="CBM20"/>
</dbReference>
<dbReference type="InterPro" id="IPR013784">
    <property type="entry name" value="Carb-bd-like_fold"/>
</dbReference>
<dbReference type="SUPFAM" id="SSF49452">
    <property type="entry name" value="Starch-binding domain-like"/>
    <property type="match status" value="1"/>
</dbReference>
<dbReference type="PANTHER" id="PTHR15048:SF0">
    <property type="entry name" value="STARCH-BINDING DOMAIN-CONTAINING PROTEIN 1"/>
    <property type="match status" value="1"/>
</dbReference>
<dbReference type="GO" id="GO:0016020">
    <property type="term" value="C:membrane"/>
    <property type="evidence" value="ECO:0007669"/>
    <property type="project" value="TreeGrafter"/>
</dbReference>
<dbReference type="SMART" id="SM01065">
    <property type="entry name" value="CBM_2"/>
    <property type="match status" value="1"/>
</dbReference>
<gene>
    <name evidence="4" type="ORF">CVIRNUC_011164</name>
</gene>
<evidence type="ECO:0000259" key="3">
    <source>
        <dbReference type="PROSITE" id="PS51166"/>
    </source>
</evidence>
<organism evidence="4 5">
    <name type="scientific">Coccomyxa viridis</name>
    <dbReference type="NCBI Taxonomy" id="1274662"/>
    <lineage>
        <taxon>Eukaryota</taxon>
        <taxon>Viridiplantae</taxon>
        <taxon>Chlorophyta</taxon>
        <taxon>core chlorophytes</taxon>
        <taxon>Trebouxiophyceae</taxon>
        <taxon>Trebouxiophyceae incertae sedis</taxon>
        <taxon>Coccomyxaceae</taxon>
        <taxon>Coccomyxa</taxon>
    </lineage>
</organism>
<feature type="region of interest" description="Disordered" evidence="1">
    <location>
        <begin position="339"/>
        <end position="419"/>
    </location>
</feature>
<dbReference type="GO" id="GO:2001070">
    <property type="term" value="F:starch binding"/>
    <property type="evidence" value="ECO:0007669"/>
    <property type="project" value="InterPro"/>
</dbReference>
<protein>
    <recommendedName>
        <fullName evidence="3">CBM20 domain-containing protein</fullName>
    </recommendedName>
</protein>
<dbReference type="Proteomes" id="UP001314263">
    <property type="component" value="Unassembled WGS sequence"/>
</dbReference>
<feature type="transmembrane region" description="Helical" evidence="2">
    <location>
        <begin position="257"/>
        <end position="278"/>
    </location>
</feature>
<keyword evidence="2" id="KW-1133">Transmembrane helix</keyword>
<dbReference type="AlphaFoldDB" id="A0AAV1IMK8"/>
<proteinExistence type="predicted"/>
<feature type="domain" description="CBM20" evidence="3">
    <location>
        <begin position="43"/>
        <end position="154"/>
    </location>
</feature>
<comment type="caution">
    <text evidence="4">The sequence shown here is derived from an EMBL/GenBank/DDBJ whole genome shotgun (WGS) entry which is preliminary data.</text>
</comment>
<dbReference type="Pfam" id="PF00686">
    <property type="entry name" value="CBM_20"/>
    <property type="match status" value="1"/>
</dbReference>
<keyword evidence="2" id="KW-0472">Membrane</keyword>
<dbReference type="PROSITE" id="PS51166">
    <property type="entry name" value="CBM20"/>
    <property type="match status" value="1"/>
</dbReference>
<dbReference type="PANTHER" id="PTHR15048">
    <property type="entry name" value="STARCH-BINDING DOMAIN-CONTAINING PROTEIN 1"/>
    <property type="match status" value="1"/>
</dbReference>